<gene>
    <name evidence="1" type="primary">asuC10</name>
</gene>
<organism evidence="1">
    <name type="scientific">Streptomyces nodosus subsp. asukaensis</name>
    <dbReference type="NCBI Taxonomy" id="222892"/>
    <lineage>
        <taxon>Bacteria</taxon>
        <taxon>Bacillati</taxon>
        <taxon>Actinomycetota</taxon>
        <taxon>Actinomycetes</taxon>
        <taxon>Kitasatosporales</taxon>
        <taxon>Streptomycetaceae</taxon>
        <taxon>Streptomyces</taxon>
    </lineage>
</organism>
<proteinExistence type="predicted"/>
<evidence type="ECO:0000313" key="1">
    <source>
        <dbReference type="EMBL" id="ADI58640.1"/>
    </source>
</evidence>
<dbReference type="InterPro" id="IPR036263">
    <property type="entry name" value="Chorismate_II_sf"/>
</dbReference>
<accession>D7P5W2</accession>
<reference evidence="1" key="1">
    <citation type="journal article" date="2010" name="J. Biol. Chem.">
        <title>Biochemical and genetic insights into asukamycin biosynthesis.</title>
        <authorList>
            <person name="Rui Z."/>
            <person name="Petrickova K."/>
            <person name="Skanta F."/>
            <person name="Pospisil S."/>
            <person name="Yang Y."/>
            <person name="Chen C.Y."/>
            <person name="Tsai S.F."/>
            <person name="Floss H.G."/>
            <person name="Petricek M."/>
            <person name="Yu T.W."/>
        </authorList>
    </citation>
    <scope>NUCLEOTIDE SEQUENCE</scope>
    <source>
        <strain evidence="1">ATCC 29757</strain>
    </source>
</reference>
<dbReference type="Gene3D" id="1.20.59.10">
    <property type="entry name" value="Chorismate mutase"/>
    <property type="match status" value="1"/>
</dbReference>
<dbReference type="SUPFAM" id="SSF48600">
    <property type="entry name" value="Chorismate mutase II"/>
    <property type="match status" value="1"/>
</dbReference>
<dbReference type="InterPro" id="IPR036979">
    <property type="entry name" value="CM_dom_sf"/>
</dbReference>
<dbReference type="GO" id="GO:0046417">
    <property type="term" value="P:chorismate metabolic process"/>
    <property type="evidence" value="ECO:0007669"/>
    <property type="project" value="InterPro"/>
</dbReference>
<protein>
    <submittedName>
        <fullName evidence="1">AsuC10</fullName>
    </submittedName>
</protein>
<sequence>MSETRAAEALHTRIARERERLGELDTALIHLIRTRAEAAHELDELRRKAGGPRTDLTDENAMLRGYHGALGRRGASIALLLLGLGRSEGVAGGR</sequence>
<dbReference type="EMBL" id="GQ926890">
    <property type="protein sequence ID" value="ADI58640.1"/>
    <property type="molecule type" value="Genomic_DNA"/>
</dbReference>
<name>D7P5W2_STRNS</name>
<dbReference type="AlphaFoldDB" id="D7P5W2"/>